<gene>
    <name evidence="2" type="ORF">HPB52_017178</name>
</gene>
<feature type="region of interest" description="Disordered" evidence="1">
    <location>
        <begin position="1"/>
        <end position="72"/>
    </location>
</feature>
<name>A0A9D4PRY5_RHISA</name>
<comment type="caution">
    <text evidence="2">The sequence shown here is derived from an EMBL/GenBank/DDBJ whole genome shotgun (WGS) entry which is preliminary data.</text>
</comment>
<dbReference type="EMBL" id="JABSTV010001251">
    <property type="protein sequence ID" value="KAH7952032.1"/>
    <property type="molecule type" value="Genomic_DNA"/>
</dbReference>
<reference evidence="2" key="2">
    <citation type="submission" date="2021-09" db="EMBL/GenBank/DDBJ databases">
        <authorList>
            <person name="Jia N."/>
            <person name="Wang J."/>
            <person name="Shi W."/>
            <person name="Du L."/>
            <person name="Sun Y."/>
            <person name="Zhan W."/>
            <person name="Jiang J."/>
            <person name="Wang Q."/>
            <person name="Zhang B."/>
            <person name="Ji P."/>
            <person name="Sakyi L.B."/>
            <person name="Cui X."/>
            <person name="Yuan T."/>
            <person name="Jiang B."/>
            <person name="Yang W."/>
            <person name="Lam T.T.-Y."/>
            <person name="Chang Q."/>
            <person name="Ding S."/>
            <person name="Wang X."/>
            <person name="Zhu J."/>
            <person name="Ruan X."/>
            <person name="Zhao L."/>
            <person name="Wei J."/>
            <person name="Que T."/>
            <person name="Du C."/>
            <person name="Cheng J."/>
            <person name="Dai P."/>
            <person name="Han X."/>
            <person name="Huang E."/>
            <person name="Gao Y."/>
            <person name="Liu J."/>
            <person name="Shao H."/>
            <person name="Ye R."/>
            <person name="Li L."/>
            <person name="Wei W."/>
            <person name="Wang X."/>
            <person name="Wang C."/>
            <person name="Huo Q."/>
            <person name="Li W."/>
            <person name="Guo W."/>
            <person name="Chen H."/>
            <person name="Chen S."/>
            <person name="Zhou L."/>
            <person name="Zhou L."/>
            <person name="Ni X."/>
            <person name="Tian J."/>
            <person name="Zhou Y."/>
            <person name="Sheng Y."/>
            <person name="Liu T."/>
            <person name="Pan Y."/>
            <person name="Xia L."/>
            <person name="Li J."/>
            <person name="Zhao F."/>
            <person name="Cao W."/>
        </authorList>
    </citation>
    <scope>NUCLEOTIDE SEQUENCE</scope>
    <source>
        <strain evidence="2">Rsan-2018</strain>
        <tissue evidence="2">Larvae</tissue>
    </source>
</reference>
<proteinExistence type="predicted"/>
<evidence type="ECO:0000256" key="1">
    <source>
        <dbReference type="SAM" id="MobiDB-lite"/>
    </source>
</evidence>
<protein>
    <submittedName>
        <fullName evidence="2">Uncharacterized protein</fullName>
    </submittedName>
</protein>
<feature type="compositionally biased region" description="Polar residues" evidence="1">
    <location>
        <begin position="1"/>
        <end position="13"/>
    </location>
</feature>
<reference evidence="2" key="1">
    <citation type="journal article" date="2020" name="Cell">
        <title>Large-Scale Comparative Analyses of Tick Genomes Elucidate Their Genetic Diversity and Vector Capacities.</title>
        <authorList>
            <consortium name="Tick Genome and Microbiome Consortium (TIGMIC)"/>
            <person name="Jia N."/>
            <person name="Wang J."/>
            <person name="Shi W."/>
            <person name="Du L."/>
            <person name="Sun Y."/>
            <person name="Zhan W."/>
            <person name="Jiang J.F."/>
            <person name="Wang Q."/>
            <person name="Zhang B."/>
            <person name="Ji P."/>
            <person name="Bell-Sakyi L."/>
            <person name="Cui X.M."/>
            <person name="Yuan T.T."/>
            <person name="Jiang B.G."/>
            <person name="Yang W.F."/>
            <person name="Lam T.T."/>
            <person name="Chang Q.C."/>
            <person name="Ding S.J."/>
            <person name="Wang X.J."/>
            <person name="Zhu J.G."/>
            <person name="Ruan X.D."/>
            <person name="Zhao L."/>
            <person name="Wei J.T."/>
            <person name="Ye R.Z."/>
            <person name="Que T.C."/>
            <person name="Du C.H."/>
            <person name="Zhou Y.H."/>
            <person name="Cheng J.X."/>
            <person name="Dai P.F."/>
            <person name="Guo W.B."/>
            <person name="Han X.H."/>
            <person name="Huang E.J."/>
            <person name="Li L.F."/>
            <person name="Wei W."/>
            <person name="Gao Y.C."/>
            <person name="Liu J.Z."/>
            <person name="Shao H.Z."/>
            <person name="Wang X."/>
            <person name="Wang C.C."/>
            <person name="Yang T.C."/>
            <person name="Huo Q.B."/>
            <person name="Li W."/>
            <person name="Chen H.Y."/>
            <person name="Chen S.E."/>
            <person name="Zhou L.G."/>
            <person name="Ni X.B."/>
            <person name="Tian J.H."/>
            <person name="Sheng Y."/>
            <person name="Liu T."/>
            <person name="Pan Y.S."/>
            <person name="Xia L.Y."/>
            <person name="Li J."/>
            <person name="Zhao F."/>
            <person name="Cao W.C."/>
        </authorList>
    </citation>
    <scope>NUCLEOTIDE SEQUENCE</scope>
    <source>
        <strain evidence="2">Rsan-2018</strain>
    </source>
</reference>
<evidence type="ECO:0000313" key="2">
    <source>
        <dbReference type="EMBL" id="KAH7952032.1"/>
    </source>
</evidence>
<keyword evidence="3" id="KW-1185">Reference proteome</keyword>
<accession>A0A9D4PRY5</accession>
<dbReference type="AlphaFoldDB" id="A0A9D4PRY5"/>
<organism evidence="2 3">
    <name type="scientific">Rhipicephalus sanguineus</name>
    <name type="common">Brown dog tick</name>
    <name type="synonym">Ixodes sanguineus</name>
    <dbReference type="NCBI Taxonomy" id="34632"/>
    <lineage>
        <taxon>Eukaryota</taxon>
        <taxon>Metazoa</taxon>
        <taxon>Ecdysozoa</taxon>
        <taxon>Arthropoda</taxon>
        <taxon>Chelicerata</taxon>
        <taxon>Arachnida</taxon>
        <taxon>Acari</taxon>
        <taxon>Parasitiformes</taxon>
        <taxon>Ixodida</taxon>
        <taxon>Ixodoidea</taxon>
        <taxon>Ixodidae</taxon>
        <taxon>Rhipicephalinae</taxon>
        <taxon>Rhipicephalus</taxon>
        <taxon>Rhipicephalus</taxon>
    </lineage>
</organism>
<sequence length="178" mass="19299">MDTTQHSTSSCTNHDTDSRPDDDQFNSPLPADPSDLDELTPVSDEDDRGTIQLPQESQGPTDGHGRLHTPPSLLGTDFIVRIRPGPNISVSTPHKEIARVLHRVDTLTLGGKNYEFNAYVATPEGTLRGVIHIIDPGTPPEELFANLRVLTQGVKVHSARMLGDTNTAVVTFDGSMIP</sequence>
<feature type="compositionally biased region" description="Acidic residues" evidence="1">
    <location>
        <begin position="34"/>
        <end position="47"/>
    </location>
</feature>
<evidence type="ECO:0000313" key="3">
    <source>
        <dbReference type="Proteomes" id="UP000821837"/>
    </source>
</evidence>
<dbReference type="Proteomes" id="UP000821837">
    <property type="component" value="Chromosome 5"/>
</dbReference>